<dbReference type="KEGG" id="kim:G3T16_11345"/>
<proteinExistence type="predicted"/>
<accession>A0A6C0U1P4</accession>
<evidence type="ECO:0000313" key="1">
    <source>
        <dbReference type="EMBL" id="QIB65926.1"/>
    </source>
</evidence>
<dbReference type="NCBIfam" id="TIGR02647">
    <property type="entry name" value="DNA"/>
    <property type="match status" value="1"/>
</dbReference>
<dbReference type="InterPro" id="IPR013468">
    <property type="entry name" value="CHP02647"/>
</dbReference>
<organism evidence="1 2">
    <name type="scientific">Kineobactrum salinum</name>
    <dbReference type="NCBI Taxonomy" id="2708301"/>
    <lineage>
        <taxon>Bacteria</taxon>
        <taxon>Pseudomonadati</taxon>
        <taxon>Pseudomonadota</taxon>
        <taxon>Gammaproteobacteria</taxon>
        <taxon>Cellvibrionales</taxon>
        <taxon>Halieaceae</taxon>
        <taxon>Kineobactrum</taxon>
    </lineage>
</organism>
<name>A0A6C0U1P4_9GAMM</name>
<dbReference type="EMBL" id="CP048711">
    <property type="protein sequence ID" value="QIB65926.1"/>
    <property type="molecule type" value="Genomic_DNA"/>
</dbReference>
<keyword evidence="2" id="KW-1185">Reference proteome</keyword>
<gene>
    <name evidence="1" type="ORF">G3T16_11345</name>
</gene>
<protein>
    <submittedName>
        <fullName evidence="1">TIGR02647 family protein</fullName>
    </submittedName>
</protein>
<evidence type="ECO:0000313" key="2">
    <source>
        <dbReference type="Proteomes" id="UP000477680"/>
    </source>
</evidence>
<dbReference type="Pfam" id="PF18918">
    <property type="entry name" value="DUF5669"/>
    <property type="match status" value="1"/>
</dbReference>
<dbReference type="RefSeq" id="WP_163495364.1">
    <property type="nucleotide sequence ID" value="NZ_CP048711.1"/>
</dbReference>
<dbReference type="Proteomes" id="UP000477680">
    <property type="component" value="Chromosome"/>
</dbReference>
<reference evidence="1 2" key="1">
    <citation type="submission" date="2020-02" db="EMBL/GenBank/DDBJ databases">
        <title>Genome sequencing for Kineobactrum sp. M2.</title>
        <authorList>
            <person name="Park S.-J."/>
        </authorList>
    </citation>
    <scope>NUCLEOTIDE SEQUENCE [LARGE SCALE GENOMIC DNA]</scope>
    <source>
        <strain evidence="1 2">M2</strain>
    </source>
</reference>
<dbReference type="AlphaFoldDB" id="A0A6C0U1P4"/>
<sequence>MILDSDLTDEMELLLTFDPSSAQLGLKIHSSAAPEVIAAARRLYAKQLIDQEDGGFLTPLGHEATEHMQAVYQILTTTPAKTS</sequence>